<organism evidence="1 2">
    <name type="scientific">Nocardia ninae NBRC 108245</name>
    <dbReference type="NCBI Taxonomy" id="1210091"/>
    <lineage>
        <taxon>Bacteria</taxon>
        <taxon>Bacillati</taxon>
        <taxon>Actinomycetota</taxon>
        <taxon>Actinomycetes</taxon>
        <taxon>Mycobacteriales</taxon>
        <taxon>Nocardiaceae</taxon>
        <taxon>Nocardia</taxon>
    </lineage>
</organism>
<accession>A0A511MA36</accession>
<proteinExistence type="predicted"/>
<protein>
    <submittedName>
        <fullName evidence="1">Uncharacterized protein</fullName>
    </submittedName>
</protein>
<name>A0A511MA36_9NOCA</name>
<dbReference type="AlphaFoldDB" id="A0A511MA36"/>
<keyword evidence="2" id="KW-1185">Reference proteome</keyword>
<reference evidence="1 2" key="1">
    <citation type="submission" date="2019-07" db="EMBL/GenBank/DDBJ databases">
        <title>Whole genome shotgun sequence of Nocardia ninae NBRC 108245.</title>
        <authorList>
            <person name="Hosoyama A."/>
            <person name="Uohara A."/>
            <person name="Ohji S."/>
            <person name="Ichikawa N."/>
        </authorList>
    </citation>
    <scope>NUCLEOTIDE SEQUENCE [LARGE SCALE GENOMIC DNA]</scope>
    <source>
        <strain evidence="1 2">NBRC 108245</strain>
    </source>
</reference>
<gene>
    <name evidence="1" type="ORF">NN4_20090</name>
</gene>
<comment type="caution">
    <text evidence="1">The sequence shown here is derived from an EMBL/GenBank/DDBJ whole genome shotgun (WGS) entry which is preliminary data.</text>
</comment>
<evidence type="ECO:0000313" key="1">
    <source>
        <dbReference type="EMBL" id="GEM37490.1"/>
    </source>
</evidence>
<evidence type="ECO:0000313" key="2">
    <source>
        <dbReference type="Proteomes" id="UP000321424"/>
    </source>
</evidence>
<dbReference type="EMBL" id="BJXA01000009">
    <property type="protein sequence ID" value="GEM37490.1"/>
    <property type="molecule type" value="Genomic_DNA"/>
</dbReference>
<dbReference type="Proteomes" id="UP000321424">
    <property type="component" value="Unassembled WGS sequence"/>
</dbReference>
<sequence>MRVLNEVGVQTVVAVDLNEDYQGTVAAVVRNSGWWPGAPLDEHHRFGVLIIGYGSCSGCDAWESLHGEAKGKLEHCASLLETARWFESLAELKTFVAGTPGSDDASDHALQWYGHDTHFPEFQRKVAALQPGDEIAEPQE</sequence>